<name>A0ABT1NNR5_9FIRM</name>
<evidence type="ECO:0000259" key="5">
    <source>
        <dbReference type="Pfam" id="PF13229"/>
    </source>
</evidence>
<feature type="domain" description="Right handed beta helix" evidence="5">
    <location>
        <begin position="500"/>
        <end position="623"/>
    </location>
</feature>
<dbReference type="InterPro" id="IPR051550">
    <property type="entry name" value="SCF-Subunits/Alg-Epimerases"/>
</dbReference>
<dbReference type="SMART" id="SM00710">
    <property type="entry name" value="PbH1"/>
    <property type="match status" value="9"/>
</dbReference>
<evidence type="ECO:0000256" key="3">
    <source>
        <dbReference type="ARBA" id="ARBA00022786"/>
    </source>
</evidence>
<dbReference type="InterPro" id="IPR039448">
    <property type="entry name" value="Beta_helix"/>
</dbReference>
<dbReference type="PANTHER" id="PTHR22990">
    <property type="entry name" value="F-BOX ONLY PROTEIN"/>
    <property type="match status" value="1"/>
</dbReference>
<evidence type="ECO:0000313" key="7">
    <source>
        <dbReference type="Proteomes" id="UP001651880"/>
    </source>
</evidence>
<evidence type="ECO:0000313" key="6">
    <source>
        <dbReference type="EMBL" id="MCQ1531738.1"/>
    </source>
</evidence>
<dbReference type="EMBL" id="JAJEKE010000029">
    <property type="protein sequence ID" value="MCQ1531738.1"/>
    <property type="molecule type" value="Genomic_DNA"/>
</dbReference>
<comment type="caution">
    <text evidence="6">The sequence shown here is derived from an EMBL/GenBank/DDBJ whole genome shotgun (WGS) entry which is preliminary data.</text>
</comment>
<dbReference type="Pfam" id="PF13229">
    <property type="entry name" value="Beta_helix"/>
    <property type="match status" value="1"/>
</dbReference>
<evidence type="ECO:0000256" key="2">
    <source>
        <dbReference type="ARBA" id="ARBA00022737"/>
    </source>
</evidence>
<feature type="signal peptide" evidence="4">
    <location>
        <begin position="1"/>
        <end position="27"/>
    </location>
</feature>
<evidence type="ECO:0000256" key="1">
    <source>
        <dbReference type="ARBA" id="ARBA00004906"/>
    </source>
</evidence>
<dbReference type="InterPro" id="IPR011050">
    <property type="entry name" value="Pectin_lyase_fold/virulence"/>
</dbReference>
<dbReference type="InterPro" id="IPR006626">
    <property type="entry name" value="PbH1"/>
</dbReference>
<protein>
    <submittedName>
        <fullName evidence="6">Right-handed parallel beta-helix repeat-containing protein</fullName>
    </submittedName>
</protein>
<keyword evidence="7" id="KW-1185">Reference proteome</keyword>
<keyword evidence="2" id="KW-0677">Repeat</keyword>
<organism evidence="6 7">
    <name type="scientific">Lutispora saccharofermentans</name>
    <dbReference type="NCBI Taxonomy" id="3024236"/>
    <lineage>
        <taxon>Bacteria</taxon>
        <taxon>Bacillati</taxon>
        <taxon>Bacillota</taxon>
        <taxon>Clostridia</taxon>
        <taxon>Lutisporales</taxon>
        <taxon>Lutisporaceae</taxon>
        <taxon>Lutispora</taxon>
    </lineage>
</organism>
<accession>A0ABT1NNR5</accession>
<dbReference type="InterPro" id="IPR022441">
    <property type="entry name" value="Para_beta_helix_rpt-2"/>
</dbReference>
<reference evidence="6 7" key="1">
    <citation type="submission" date="2021-10" db="EMBL/GenBank/DDBJ databases">
        <title>Lutispora strain m25 sp. nov., a thermophilic, non-spore-forming bacterium isolated from a lab-scale methanogenic bioreactor digesting anaerobic sludge.</title>
        <authorList>
            <person name="El Houari A."/>
            <person name="Mcdonald J."/>
        </authorList>
    </citation>
    <scope>NUCLEOTIDE SEQUENCE [LARGE SCALE GENOMIC DNA]</scope>
    <source>
        <strain evidence="7">m25</strain>
    </source>
</reference>
<evidence type="ECO:0000256" key="4">
    <source>
        <dbReference type="SAM" id="SignalP"/>
    </source>
</evidence>
<dbReference type="SUPFAM" id="SSF51126">
    <property type="entry name" value="Pectin lyase-like"/>
    <property type="match status" value="2"/>
</dbReference>
<dbReference type="InterPro" id="IPR009003">
    <property type="entry name" value="Peptidase_S1_PA"/>
</dbReference>
<sequence length="727" mass="80786">MRFKKALVKLLVIILVLSNLMPTTVFSDVDEDSFALDYVTIESIKRLLHIKEGVFSQEIKEELDKNISMLEVHGDKANDTFKAGIRMYIGEKGVSIVNKSILEDRDGFREINASSKIVANISPYEDLAVLISKPYSGMKGLPIRDYKDLQTDEPLYSISWQSQECPIANPGKYTGIKIIDDMEYICMKGAKYFGTVGSVLVDKNGKALGLSANIAEDEYTYYIPLSKHEGLINDKNVEFLIDLGMEVEDVFDDIDLEFRSSSMYDGSKLKIAYNVIITTKNSEAYRKKIGDDAFKNKLADYFTNMVKSKANLYGIKDYDFYLNLRHYILTQEIRNGEIVSKEWTVSKNRATYIINEIDSKSETVKVDNNSIVVDKLGKLSKITTITEALSQAAPGSKIVIEPGIYNESLLINKSDIELYGKAGAIIEGEGKNTLTIDSENVKISNIEFKNKSKDNEEVLYIKKGKPNISRCVIKGNGGAGIRIVDESNPEIVDNIIKSCVDGIVVADKSGAVIKSNFVSQNKQSGIKVSSNGKTIIKYNYISKNEQYGIMADNAKQLVIFNNNIDKNQISGITADKGCELRINNNRIQDNGNGVEIYDSSKADIIDNIVGFNRMNGIHVGTSSVSDLLSNFISNNKMTGIYINGIAKVFVEKTRVVKNKSQGIVVEGSSHAEILNSTIANNGNSGIFFDFRSEGSIENNTVYGNKPRDIDLESSVNIMMKDNKVLNR</sequence>
<dbReference type="Gene3D" id="2.160.20.10">
    <property type="entry name" value="Single-stranded right-handed beta-helix, Pectin lyase-like"/>
    <property type="match status" value="2"/>
</dbReference>
<comment type="pathway">
    <text evidence="1">Protein modification; protein ubiquitination.</text>
</comment>
<dbReference type="SUPFAM" id="SSF50494">
    <property type="entry name" value="Trypsin-like serine proteases"/>
    <property type="match status" value="1"/>
</dbReference>
<dbReference type="Proteomes" id="UP001651880">
    <property type="component" value="Unassembled WGS sequence"/>
</dbReference>
<dbReference type="PANTHER" id="PTHR22990:SF15">
    <property type="entry name" value="F-BOX ONLY PROTEIN 10"/>
    <property type="match status" value="1"/>
</dbReference>
<feature type="chain" id="PRO_5045446244" evidence="4">
    <location>
        <begin position="28"/>
        <end position="727"/>
    </location>
</feature>
<dbReference type="RefSeq" id="WP_255229303.1">
    <property type="nucleotide sequence ID" value="NZ_JAJEKE010000029.1"/>
</dbReference>
<dbReference type="NCBIfam" id="TIGR03804">
    <property type="entry name" value="para_beta_helix"/>
    <property type="match status" value="1"/>
</dbReference>
<keyword evidence="3" id="KW-0833">Ubl conjugation pathway</keyword>
<keyword evidence="4" id="KW-0732">Signal</keyword>
<gene>
    <name evidence="6" type="ORF">LJD61_19655</name>
</gene>
<proteinExistence type="predicted"/>
<dbReference type="InterPro" id="IPR012334">
    <property type="entry name" value="Pectin_lyas_fold"/>
</dbReference>